<name>A0A086BPD9_9BIFI</name>
<comment type="caution">
    <text evidence="8">The sequence shown here is derived from an EMBL/GenBank/DDBJ whole genome shotgun (WGS) entry which is preliminary data.</text>
</comment>
<dbReference type="PANTHER" id="PTHR33992:SF1">
    <property type="entry name" value="RIBONUCLEASE P PROTEIN COMPONENT"/>
    <property type="match status" value="1"/>
</dbReference>
<sequence>MERLTKHKDFVKVLRLRHKVSSADVVIHFLIHDTSARDDSGVRDQAFDEDDWLRDDKVSTRPVNDDDTQVDNGTKSKKVTCHRLGLAVSKGVGNAVTRNRVKRRFRALSREREFLLPPECDIVMRAKPSASQVSYASLLDQVERLFGDIARKDTKSTRTGYHDMSRE</sequence>
<keyword evidence="1 6" id="KW-0819">tRNA processing</keyword>
<organism evidence="8 9">
    <name type="scientific">Bifidobacterium bombi DSM 19703</name>
    <dbReference type="NCBI Taxonomy" id="1341695"/>
    <lineage>
        <taxon>Bacteria</taxon>
        <taxon>Bacillati</taxon>
        <taxon>Actinomycetota</taxon>
        <taxon>Actinomycetes</taxon>
        <taxon>Bifidobacteriales</taxon>
        <taxon>Bifidobacteriaceae</taxon>
        <taxon>Bifidobacterium</taxon>
    </lineage>
</organism>
<dbReference type="AlphaFoldDB" id="A0A086BPD9"/>
<dbReference type="InterPro" id="IPR020568">
    <property type="entry name" value="Ribosomal_Su5_D2-typ_SF"/>
</dbReference>
<dbReference type="SUPFAM" id="SSF54211">
    <property type="entry name" value="Ribosomal protein S5 domain 2-like"/>
    <property type="match status" value="1"/>
</dbReference>
<dbReference type="eggNOG" id="COG0594">
    <property type="taxonomic scope" value="Bacteria"/>
</dbReference>
<dbReference type="PANTHER" id="PTHR33992">
    <property type="entry name" value="RIBONUCLEASE P PROTEIN COMPONENT"/>
    <property type="match status" value="1"/>
</dbReference>
<keyword evidence="2 6" id="KW-0540">Nuclease</keyword>
<evidence type="ECO:0000256" key="1">
    <source>
        <dbReference type="ARBA" id="ARBA00022694"/>
    </source>
</evidence>
<reference evidence="8 9" key="1">
    <citation type="journal article" date="2014" name="Appl. Environ. Microbiol.">
        <title>Genomic encyclopedia of type strains of the genus Bifidobacterium.</title>
        <authorList>
            <person name="Milani C."/>
            <person name="Lugli G.A."/>
            <person name="Duranti S."/>
            <person name="Turroni F."/>
            <person name="Bottacini F."/>
            <person name="Mangifesta M."/>
            <person name="Sanchez B."/>
            <person name="Viappiani A."/>
            <person name="Mancabelli L."/>
            <person name="Taminiau B."/>
            <person name="Delcenserie V."/>
            <person name="Barrangou R."/>
            <person name="Margolles A."/>
            <person name="van Sinderen D."/>
            <person name="Ventura M."/>
        </authorList>
    </citation>
    <scope>NUCLEOTIDE SEQUENCE [LARGE SCALE GENOMIC DNA]</scope>
    <source>
        <strain evidence="8 9">DSM 19703</strain>
    </source>
</reference>
<comment type="catalytic activity">
    <reaction evidence="6">
        <text>Endonucleolytic cleavage of RNA, removing 5'-extranucleotides from tRNA precursor.</text>
        <dbReference type="EC" id="3.1.26.5"/>
    </reaction>
</comment>
<dbReference type="GO" id="GO:0001682">
    <property type="term" value="P:tRNA 5'-leader removal"/>
    <property type="evidence" value="ECO:0007669"/>
    <property type="project" value="UniProtKB-UniRule"/>
</dbReference>
<dbReference type="NCBIfam" id="TIGR00188">
    <property type="entry name" value="rnpA"/>
    <property type="match status" value="1"/>
</dbReference>
<evidence type="ECO:0000256" key="3">
    <source>
        <dbReference type="ARBA" id="ARBA00022759"/>
    </source>
</evidence>
<dbReference type="Pfam" id="PF00825">
    <property type="entry name" value="Ribonuclease_P"/>
    <property type="match status" value="1"/>
</dbReference>
<evidence type="ECO:0000256" key="4">
    <source>
        <dbReference type="ARBA" id="ARBA00022801"/>
    </source>
</evidence>
<dbReference type="GO" id="GO:0042781">
    <property type="term" value="F:3'-tRNA processing endoribonuclease activity"/>
    <property type="evidence" value="ECO:0007669"/>
    <property type="project" value="TreeGrafter"/>
</dbReference>
<evidence type="ECO:0000256" key="6">
    <source>
        <dbReference type="HAMAP-Rule" id="MF_00227"/>
    </source>
</evidence>
<protein>
    <recommendedName>
        <fullName evidence="6 7">Ribonuclease P protein component</fullName>
        <shortName evidence="6">RNase P protein</shortName>
        <shortName evidence="6">RNaseP protein</shortName>
        <ecNumber evidence="6 7">3.1.26.5</ecNumber>
    </recommendedName>
    <alternativeName>
        <fullName evidence="6">Protein C5</fullName>
    </alternativeName>
</protein>
<comment type="function">
    <text evidence="6">RNaseP catalyzes the removal of the 5'-leader sequence from pre-tRNA to produce the mature 5'-terminus. It can also cleave other RNA substrates such as 4.5S RNA. The protein component plays an auxiliary but essential role in vivo by binding to the 5'-leader sequence and broadening the substrate specificity of the ribozyme.</text>
</comment>
<dbReference type="RefSeq" id="WP_044087526.1">
    <property type="nucleotide sequence ID" value="NZ_ATLK01000001.1"/>
</dbReference>
<proteinExistence type="inferred from homology"/>
<accession>A0A086BPD9</accession>
<gene>
    <name evidence="6" type="primary">rnpA</name>
    <name evidence="8" type="ORF">BBOMB_1205</name>
</gene>
<dbReference type="GO" id="GO:0000049">
    <property type="term" value="F:tRNA binding"/>
    <property type="evidence" value="ECO:0007669"/>
    <property type="project" value="UniProtKB-UniRule"/>
</dbReference>
<dbReference type="InterPro" id="IPR014721">
    <property type="entry name" value="Ribsml_uS5_D2-typ_fold_subgr"/>
</dbReference>
<dbReference type="GO" id="GO:0030677">
    <property type="term" value="C:ribonuclease P complex"/>
    <property type="evidence" value="ECO:0007669"/>
    <property type="project" value="TreeGrafter"/>
</dbReference>
<keyword evidence="9" id="KW-1185">Reference proteome</keyword>
<dbReference type="Proteomes" id="UP000028730">
    <property type="component" value="Unassembled WGS sequence"/>
</dbReference>
<dbReference type="EMBL" id="ATLK01000001">
    <property type="protein sequence ID" value="KFF31803.1"/>
    <property type="molecule type" value="Genomic_DNA"/>
</dbReference>
<evidence type="ECO:0000313" key="9">
    <source>
        <dbReference type="Proteomes" id="UP000028730"/>
    </source>
</evidence>
<evidence type="ECO:0000256" key="5">
    <source>
        <dbReference type="ARBA" id="ARBA00022884"/>
    </source>
</evidence>
<dbReference type="Gene3D" id="3.30.230.10">
    <property type="match status" value="1"/>
</dbReference>
<dbReference type="InterPro" id="IPR000100">
    <property type="entry name" value="RNase_P"/>
</dbReference>
<keyword evidence="4 6" id="KW-0378">Hydrolase</keyword>
<dbReference type="GO" id="GO:0004526">
    <property type="term" value="F:ribonuclease P activity"/>
    <property type="evidence" value="ECO:0007669"/>
    <property type="project" value="UniProtKB-UniRule"/>
</dbReference>
<dbReference type="EC" id="3.1.26.5" evidence="6 7"/>
<comment type="subunit">
    <text evidence="6">Consists of a catalytic RNA component (M1 or rnpB) and a protein subunit.</text>
</comment>
<keyword evidence="5 6" id="KW-0694">RNA-binding</keyword>
<evidence type="ECO:0000256" key="7">
    <source>
        <dbReference type="NCBIfam" id="TIGR00188"/>
    </source>
</evidence>
<evidence type="ECO:0000256" key="2">
    <source>
        <dbReference type="ARBA" id="ARBA00022722"/>
    </source>
</evidence>
<dbReference type="STRING" id="1341695.BBOMB_1205"/>
<dbReference type="HAMAP" id="MF_00227">
    <property type="entry name" value="RNase_P"/>
    <property type="match status" value="1"/>
</dbReference>
<dbReference type="OrthoDB" id="196964at2"/>
<evidence type="ECO:0000313" key="8">
    <source>
        <dbReference type="EMBL" id="KFF31803.1"/>
    </source>
</evidence>
<comment type="similarity">
    <text evidence="6">Belongs to the RnpA family.</text>
</comment>
<keyword evidence="3 6" id="KW-0255">Endonuclease</keyword>